<dbReference type="OrthoDB" id="2435352at2"/>
<reference evidence="2" key="1">
    <citation type="submission" date="2015-07" db="EMBL/GenBank/DDBJ databases">
        <title>Fjat-14235 jcm11544.</title>
        <authorList>
            <person name="Liu B."/>
            <person name="Wang J."/>
            <person name="Zhu Y."/>
            <person name="Liu G."/>
            <person name="Chen Q."/>
            <person name="Chen Z."/>
            <person name="Lan J."/>
            <person name="Che J."/>
            <person name="Ge C."/>
            <person name="Shi H."/>
            <person name="Pan Z."/>
            <person name="Liu X."/>
        </authorList>
    </citation>
    <scope>NUCLEOTIDE SEQUENCE [LARGE SCALE GENOMIC DNA]</scope>
    <source>
        <strain evidence="2">JCM 11544</strain>
    </source>
</reference>
<dbReference type="EMBL" id="LGUE01000001">
    <property type="protein sequence ID" value="KON91613.1"/>
    <property type="molecule type" value="Genomic_DNA"/>
</dbReference>
<evidence type="ECO:0000313" key="2">
    <source>
        <dbReference type="Proteomes" id="UP000037405"/>
    </source>
</evidence>
<protein>
    <recommendedName>
        <fullName evidence="3">YpjP-like protein</fullName>
    </recommendedName>
</protein>
<evidence type="ECO:0000313" key="1">
    <source>
        <dbReference type="EMBL" id="KON91613.1"/>
    </source>
</evidence>
<dbReference type="RefSeq" id="WP_053426801.1">
    <property type="nucleotide sequence ID" value="NZ_CP096885.1"/>
</dbReference>
<organism evidence="1 2">
    <name type="scientific">Rossellomorea marisflavi</name>
    <dbReference type="NCBI Taxonomy" id="189381"/>
    <lineage>
        <taxon>Bacteria</taxon>
        <taxon>Bacillati</taxon>
        <taxon>Bacillota</taxon>
        <taxon>Bacilli</taxon>
        <taxon>Bacillales</taxon>
        <taxon>Bacillaceae</taxon>
        <taxon>Rossellomorea</taxon>
    </lineage>
</organism>
<dbReference type="PATRIC" id="fig|189381.12.peg.834"/>
<dbReference type="STRING" id="189381.GCA_900166615_03569"/>
<accession>A0A0M0GPC3</accession>
<sequence length="196" mass="22689">MSIWIKKSFFILLSILTFGLVSPTQPFLNEDNHALAKGNGKSSTFESSTEDPVEEEGMLSREDFLDTIMAQAELHSYEKFGTKIKPVIEDEFRSVVLPNLEKAIEKTATDFPDEDLSSLVISEVPEYAKTEKIFHIYDSRTGKDVIRFHVRKDHPPKDGYYFNFHYHTAHDQFMAHHDLGSIYWNKNMPPQWRSLS</sequence>
<evidence type="ECO:0008006" key="3">
    <source>
        <dbReference type="Google" id="ProtNLM"/>
    </source>
</evidence>
<gene>
    <name evidence="1" type="ORF">AF331_03650</name>
</gene>
<dbReference type="AlphaFoldDB" id="A0A0M0GPC3"/>
<dbReference type="Pfam" id="PF14005">
    <property type="entry name" value="YpjP"/>
    <property type="match status" value="1"/>
</dbReference>
<name>A0A0M0GPC3_9BACI</name>
<dbReference type="Proteomes" id="UP000037405">
    <property type="component" value="Unassembled WGS sequence"/>
</dbReference>
<keyword evidence="2" id="KW-1185">Reference proteome</keyword>
<proteinExistence type="predicted"/>
<comment type="caution">
    <text evidence="1">The sequence shown here is derived from an EMBL/GenBank/DDBJ whole genome shotgun (WGS) entry which is preliminary data.</text>
</comment>
<dbReference type="InterPro" id="IPR025616">
    <property type="entry name" value="YpjP"/>
</dbReference>